<organism evidence="11 13">
    <name type="scientific">Thermoproteota archaeon</name>
    <dbReference type="NCBI Taxonomy" id="2056631"/>
    <lineage>
        <taxon>Archaea</taxon>
        <taxon>Thermoproteota</taxon>
    </lineage>
</organism>
<comment type="caution">
    <text evidence="11">The sequence shown here is derived from an EMBL/GenBank/DDBJ whole genome shotgun (WGS) entry which is preliminary data.</text>
</comment>
<sequence>MFEKLKKVFSSFVEEITTKHISEKDIESYLWELQISLLECDVALPVVDEIISKIKNNLIGMKIKRSEDIYSLIKGTLRKILMESFTTIDLISLISSSKKPFVIMFLGVNGTGKTTTIAKIGKYLTDRGFKVIFSCSDTFRAGAEEQLETHAKRLGIKMIKHKYGADPAAVAYDAISYAKANNIDVVLIDTAGRMQTDRGLMDELQKIYRVTKPNITIFVGDALTGNDALNQAQEFNNFVPIDAIILTKIDADAKGGAAISISYVIKKPIIFLGVGQNYDDLKQFDPEWIINNIFSK</sequence>
<dbReference type="Pfam" id="PF00448">
    <property type="entry name" value="SRP54"/>
    <property type="match status" value="1"/>
</dbReference>
<evidence type="ECO:0000256" key="3">
    <source>
        <dbReference type="ARBA" id="ARBA00022741"/>
    </source>
</evidence>
<dbReference type="GO" id="GO:0005886">
    <property type="term" value="C:plasma membrane"/>
    <property type="evidence" value="ECO:0007669"/>
    <property type="project" value="UniProtKB-SubCell"/>
</dbReference>
<dbReference type="GO" id="GO:0005047">
    <property type="term" value="F:signal recognition particle binding"/>
    <property type="evidence" value="ECO:0007669"/>
    <property type="project" value="TreeGrafter"/>
</dbReference>
<evidence type="ECO:0000313" key="12">
    <source>
        <dbReference type="Proteomes" id="UP000316080"/>
    </source>
</evidence>
<keyword evidence="2 8" id="KW-0963">Cytoplasm</keyword>
<evidence type="ECO:0000256" key="6">
    <source>
        <dbReference type="ARBA" id="ARBA00023136"/>
    </source>
</evidence>
<comment type="similarity">
    <text evidence="8">Belongs to the GTP-binding SRP family. FtsY subfamily.</text>
</comment>
<comment type="function">
    <text evidence="8">Involved in targeting and insertion of nascent membrane proteins into the cytoplasmic membrane. Acts as a receptor for the complex formed by the signal recognition particle (SRP) and the ribosome-nascent chain (RNC).</text>
</comment>
<dbReference type="Pfam" id="PF02881">
    <property type="entry name" value="SRP54_N"/>
    <property type="match status" value="1"/>
</dbReference>
<dbReference type="InterPro" id="IPR013822">
    <property type="entry name" value="Signal_recog_particl_SRP54_hlx"/>
</dbReference>
<evidence type="ECO:0000256" key="1">
    <source>
        <dbReference type="ARBA" id="ARBA00022475"/>
    </source>
</evidence>
<proteinExistence type="inferred from homology"/>
<dbReference type="EC" id="3.6.5.4" evidence="8"/>
<dbReference type="FunFam" id="3.40.50.300:FF:000053">
    <property type="entry name" value="Signal recognition particle receptor FtsY"/>
    <property type="match status" value="1"/>
</dbReference>
<dbReference type="InterPro" id="IPR027417">
    <property type="entry name" value="P-loop_NTPase"/>
</dbReference>
<dbReference type="Gene3D" id="1.20.120.140">
    <property type="entry name" value="Signal recognition particle SRP54, nucleotide-binding domain"/>
    <property type="match status" value="1"/>
</dbReference>
<dbReference type="SMART" id="SM00963">
    <property type="entry name" value="SRP54_N"/>
    <property type="match status" value="1"/>
</dbReference>
<reference evidence="10 12" key="2">
    <citation type="journal article" date="2019" name="Nat. Microbiol.">
        <title>Wide diversity of methane and short-chain alkane metabolisms in uncultured archaea.</title>
        <authorList>
            <person name="Borrel G."/>
            <person name="Adam P.S."/>
            <person name="McKay L.J."/>
            <person name="Chen L.X."/>
            <person name="Sierra-Garcia I.N."/>
            <person name="Sieber C.M."/>
            <person name="Letourneur Q."/>
            <person name="Ghozlane A."/>
            <person name="Andersen G.L."/>
            <person name="Li W.J."/>
            <person name="Hallam S.J."/>
            <person name="Muyzer G."/>
            <person name="de Oliveira V.M."/>
            <person name="Inskeep W.P."/>
            <person name="Banfield J.F."/>
            <person name="Gribaldo S."/>
        </authorList>
    </citation>
    <scope>NUCLEOTIDE SEQUENCE [LARGE SCALE GENOMIC DNA]</scope>
    <source>
        <strain evidence="10">Verst-YHS</strain>
    </source>
</reference>
<dbReference type="InterPro" id="IPR003593">
    <property type="entry name" value="AAA+_ATPase"/>
</dbReference>
<dbReference type="InterPro" id="IPR000897">
    <property type="entry name" value="SRP54_GTPase_dom"/>
</dbReference>
<dbReference type="NCBIfam" id="TIGR00064">
    <property type="entry name" value="ftsY"/>
    <property type="match status" value="1"/>
</dbReference>
<dbReference type="EMBL" id="RXIH01000026">
    <property type="protein sequence ID" value="RZN56275.1"/>
    <property type="molecule type" value="Genomic_DNA"/>
</dbReference>
<dbReference type="GO" id="GO:0005525">
    <property type="term" value="F:GTP binding"/>
    <property type="evidence" value="ECO:0007669"/>
    <property type="project" value="UniProtKB-UniRule"/>
</dbReference>
<dbReference type="InterPro" id="IPR036225">
    <property type="entry name" value="SRP/SRP_N"/>
</dbReference>
<evidence type="ECO:0000256" key="7">
    <source>
        <dbReference type="ARBA" id="ARBA00023170"/>
    </source>
</evidence>
<feature type="domain" description="SRP54-type proteins GTP-binding" evidence="9">
    <location>
        <begin position="268"/>
        <end position="281"/>
    </location>
</feature>
<comment type="subcellular location">
    <subcellularLocation>
        <location evidence="8">Cell membrane</location>
        <topology evidence="8">Peripheral membrane protein</topology>
        <orientation evidence="8">Cytoplasmic side</orientation>
    </subcellularLocation>
    <subcellularLocation>
        <location evidence="8">Cytoplasm</location>
    </subcellularLocation>
</comment>
<dbReference type="HAMAP" id="MF_00920">
    <property type="entry name" value="FtsY"/>
    <property type="match status" value="1"/>
</dbReference>
<evidence type="ECO:0000313" key="10">
    <source>
        <dbReference type="EMBL" id="RZN56275.1"/>
    </source>
</evidence>
<evidence type="ECO:0000256" key="4">
    <source>
        <dbReference type="ARBA" id="ARBA00022801"/>
    </source>
</evidence>
<dbReference type="Gene3D" id="3.40.50.300">
    <property type="entry name" value="P-loop containing nucleotide triphosphate hydrolases"/>
    <property type="match status" value="1"/>
</dbReference>
<gene>
    <name evidence="8 10" type="primary">ftsY</name>
    <name evidence="11" type="ORF">DSO09_01085</name>
    <name evidence="10" type="ORF">EF809_03205</name>
</gene>
<keyword evidence="3 8" id="KW-0547">Nucleotide-binding</keyword>
<evidence type="ECO:0000313" key="11">
    <source>
        <dbReference type="EMBL" id="TDA40177.1"/>
    </source>
</evidence>
<dbReference type="InterPro" id="IPR004390">
    <property type="entry name" value="SR_rcpt_FtsY"/>
</dbReference>
<keyword evidence="4 8" id="KW-0378">Hydrolase</keyword>
<feature type="binding site" evidence="8">
    <location>
        <begin position="189"/>
        <end position="193"/>
    </location>
    <ligand>
        <name>GTP</name>
        <dbReference type="ChEBI" id="CHEBI:37565"/>
    </ligand>
</feature>
<dbReference type="PANTHER" id="PTHR43134">
    <property type="entry name" value="SIGNAL RECOGNITION PARTICLE RECEPTOR SUBUNIT ALPHA"/>
    <property type="match status" value="1"/>
</dbReference>
<comment type="subunit">
    <text evidence="8">Part of the signal recognition particle protein translocation system, which is composed of SRP and FtsY.</text>
</comment>
<evidence type="ECO:0000256" key="8">
    <source>
        <dbReference type="HAMAP-Rule" id="MF_00920"/>
    </source>
</evidence>
<keyword evidence="6 8" id="KW-0472">Membrane</keyword>
<dbReference type="EMBL" id="QNVI01000014">
    <property type="protein sequence ID" value="TDA40177.1"/>
    <property type="molecule type" value="Genomic_DNA"/>
</dbReference>
<dbReference type="AlphaFoldDB" id="A0A523BGX1"/>
<evidence type="ECO:0000259" key="9">
    <source>
        <dbReference type="PROSITE" id="PS00300"/>
    </source>
</evidence>
<dbReference type="SMART" id="SM00962">
    <property type="entry name" value="SRP54"/>
    <property type="match status" value="1"/>
</dbReference>
<dbReference type="GO" id="GO:0006614">
    <property type="term" value="P:SRP-dependent cotranslational protein targeting to membrane"/>
    <property type="evidence" value="ECO:0007669"/>
    <property type="project" value="InterPro"/>
</dbReference>
<dbReference type="SUPFAM" id="SSF52540">
    <property type="entry name" value="P-loop containing nucleoside triphosphate hydrolases"/>
    <property type="match status" value="1"/>
</dbReference>
<evidence type="ECO:0000256" key="5">
    <source>
        <dbReference type="ARBA" id="ARBA00023134"/>
    </source>
</evidence>
<comment type="catalytic activity">
    <reaction evidence="8">
        <text>GTP + H2O = GDP + phosphate + H(+)</text>
        <dbReference type="Rhea" id="RHEA:19669"/>
        <dbReference type="ChEBI" id="CHEBI:15377"/>
        <dbReference type="ChEBI" id="CHEBI:15378"/>
        <dbReference type="ChEBI" id="CHEBI:37565"/>
        <dbReference type="ChEBI" id="CHEBI:43474"/>
        <dbReference type="ChEBI" id="CHEBI:58189"/>
        <dbReference type="EC" id="3.6.5.4"/>
    </reaction>
</comment>
<dbReference type="PROSITE" id="PS00300">
    <property type="entry name" value="SRP54"/>
    <property type="match status" value="1"/>
</dbReference>
<keyword evidence="7 8" id="KW-0675">Receptor</keyword>
<dbReference type="Proteomes" id="UP000316080">
    <property type="component" value="Unassembled WGS sequence"/>
</dbReference>
<feature type="binding site" evidence="8">
    <location>
        <begin position="247"/>
        <end position="250"/>
    </location>
    <ligand>
        <name>GTP</name>
        <dbReference type="ChEBI" id="CHEBI:37565"/>
    </ligand>
</feature>
<dbReference type="CDD" id="cd17874">
    <property type="entry name" value="FtsY"/>
    <property type="match status" value="1"/>
</dbReference>
<dbReference type="Proteomes" id="UP000317265">
    <property type="component" value="Unassembled WGS sequence"/>
</dbReference>
<evidence type="ECO:0000313" key="13">
    <source>
        <dbReference type="Proteomes" id="UP000317265"/>
    </source>
</evidence>
<feature type="binding site" evidence="8">
    <location>
        <begin position="107"/>
        <end position="114"/>
    </location>
    <ligand>
        <name>GTP</name>
        <dbReference type="ChEBI" id="CHEBI:37565"/>
    </ligand>
</feature>
<dbReference type="PANTHER" id="PTHR43134:SF1">
    <property type="entry name" value="SIGNAL RECOGNITION PARTICLE RECEPTOR SUBUNIT ALPHA"/>
    <property type="match status" value="1"/>
</dbReference>
<keyword evidence="5 8" id="KW-0342">GTP-binding</keyword>
<dbReference type="GO" id="GO:0005737">
    <property type="term" value="C:cytoplasm"/>
    <property type="evidence" value="ECO:0007669"/>
    <property type="project" value="UniProtKB-SubCell"/>
</dbReference>
<accession>A0A523BGX1</accession>
<reference evidence="11 13" key="1">
    <citation type="journal article" date="2019" name="Nat. Microbiol.">
        <title>Expanding anaerobic alkane metabolism in the domain of Archaea.</title>
        <authorList>
            <person name="Wang Y."/>
            <person name="Wegener G."/>
            <person name="Hou J."/>
            <person name="Wang F."/>
            <person name="Xiao X."/>
        </authorList>
    </citation>
    <scope>NUCLEOTIDE SEQUENCE [LARGE SCALE GENOMIC DNA]</scope>
    <source>
        <strain evidence="11">WYZ-LMO11</strain>
    </source>
</reference>
<name>A0A523BGX1_9CREN</name>
<dbReference type="GO" id="GO:0003924">
    <property type="term" value="F:GTPase activity"/>
    <property type="evidence" value="ECO:0007669"/>
    <property type="project" value="UniProtKB-UniRule"/>
</dbReference>
<keyword evidence="1 8" id="KW-1003">Cell membrane</keyword>
<dbReference type="SUPFAM" id="SSF47364">
    <property type="entry name" value="Domain of the SRP/SRP receptor G-proteins"/>
    <property type="match status" value="1"/>
</dbReference>
<dbReference type="SMART" id="SM00382">
    <property type="entry name" value="AAA"/>
    <property type="match status" value="1"/>
</dbReference>
<dbReference type="InterPro" id="IPR042101">
    <property type="entry name" value="SRP54_N_sf"/>
</dbReference>
<protein>
    <recommendedName>
        <fullName evidence="8">Signal recognition particle receptor FtsY</fullName>
        <shortName evidence="8">SRP receptor</shortName>
        <ecNumber evidence="8">3.6.5.4</ecNumber>
    </recommendedName>
</protein>
<evidence type="ECO:0000256" key="2">
    <source>
        <dbReference type="ARBA" id="ARBA00022490"/>
    </source>
</evidence>